<comment type="cofactor">
    <cofactor evidence="1">
        <name>Zn(2+)</name>
        <dbReference type="ChEBI" id="CHEBI:29105"/>
    </cofactor>
</comment>
<name>A0A2G5I8Q3_CERBT</name>
<dbReference type="InterPro" id="IPR036388">
    <property type="entry name" value="WH-like_DNA-bd_sf"/>
</dbReference>
<dbReference type="CDD" id="cd07722">
    <property type="entry name" value="LACTB2-like_MBL-fold"/>
    <property type="match status" value="1"/>
</dbReference>
<evidence type="ECO:0000313" key="9">
    <source>
        <dbReference type="EMBL" id="PIB00884.1"/>
    </source>
</evidence>
<dbReference type="OrthoDB" id="17458at2759"/>
<proteinExistence type="inferred from homology"/>
<evidence type="ECO:0000256" key="2">
    <source>
        <dbReference type="ARBA" id="ARBA00006759"/>
    </source>
</evidence>
<dbReference type="FunFam" id="3.60.15.10:FF:000041">
    <property type="entry name" value="Metallo-beta-lactamase domain protein"/>
    <property type="match status" value="1"/>
</dbReference>
<comment type="similarity">
    <text evidence="2">Belongs to the metallo-beta-lactamase superfamily. Glyoxalase II family.</text>
</comment>
<dbReference type="InterPro" id="IPR047921">
    <property type="entry name" value="LACTB2-like_MBL-fold"/>
</dbReference>
<dbReference type="Proteomes" id="UP000230605">
    <property type="component" value="Chromosome 1"/>
</dbReference>
<reference evidence="9 10" key="1">
    <citation type="submission" date="2015-10" db="EMBL/GenBank/DDBJ databases">
        <title>The cercosporin biosynthetic gene cluster was horizontally transferred to several fungal lineages and shown to be expanded in Cercospora beticola based on microsynteny with recipient genomes.</title>
        <authorList>
            <person name="De Jonge R."/>
            <person name="Ebert M.K."/>
            <person name="Suttle J.C."/>
            <person name="Jurick Ii W.M."/>
            <person name="Secor G.A."/>
            <person name="Thomma B.P."/>
            <person name="Van De Peer Y."/>
            <person name="Bolton M.D."/>
        </authorList>
    </citation>
    <scope>NUCLEOTIDE SEQUENCE [LARGE SCALE GENOMIC DNA]</scope>
    <source>
        <strain evidence="9 10">09-40</strain>
    </source>
</reference>
<dbReference type="GO" id="GO:0044550">
    <property type="term" value="P:secondary metabolite biosynthetic process"/>
    <property type="evidence" value="ECO:0007669"/>
    <property type="project" value="TreeGrafter"/>
</dbReference>
<comment type="catalytic activity">
    <reaction evidence="6">
        <text>(3R)-atrochrysone 2-carbonyl-[ACP] + H2O = (3R)-atrochrysone 2-carboxylate + holo-[ACP] + H(+)</text>
        <dbReference type="Rhea" id="RHEA:64236"/>
        <dbReference type="Rhea" id="RHEA-COMP:9685"/>
        <dbReference type="Rhea" id="RHEA-COMP:20479"/>
        <dbReference type="ChEBI" id="CHEBI:15377"/>
        <dbReference type="ChEBI" id="CHEBI:15378"/>
        <dbReference type="ChEBI" id="CHEBI:64479"/>
        <dbReference type="ChEBI" id="CHEBI:234107"/>
        <dbReference type="ChEBI" id="CHEBI:234110"/>
    </reaction>
    <physiologicalReaction direction="left-to-right" evidence="6">
        <dbReference type="Rhea" id="RHEA:64237"/>
    </physiologicalReaction>
</comment>
<dbReference type="PANTHER" id="PTHR23131">
    <property type="entry name" value="ENDORIBONUCLEASE LACTB2"/>
    <property type="match status" value="1"/>
</dbReference>
<dbReference type="InterPro" id="IPR050662">
    <property type="entry name" value="Sec-metab_biosynth-thioest"/>
</dbReference>
<gene>
    <name evidence="9" type="ORF">CB0940_02141</name>
</gene>
<comment type="caution">
    <text evidence="9">The sequence shown here is derived from an EMBL/GenBank/DDBJ whole genome shotgun (WGS) entry which is preliminary data.</text>
</comment>
<evidence type="ECO:0000256" key="3">
    <source>
        <dbReference type="ARBA" id="ARBA00022723"/>
    </source>
</evidence>
<evidence type="ECO:0000256" key="7">
    <source>
        <dbReference type="SAM" id="MobiDB-lite"/>
    </source>
</evidence>
<feature type="region of interest" description="Disordered" evidence="7">
    <location>
        <begin position="42"/>
        <end position="62"/>
    </location>
</feature>
<dbReference type="EMBL" id="LKMD01000100">
    <property type="protein sequence ID" value="PIB00884.1"/>
    <property type="molecule type" value="Genomic_DNA"/>
</dbReference>
<dbReference type="GO" id="GO:0016787">
    <property type="term" value="F:hydrolase activity"/>
    <property type="evidence" value="ECO:0007669"/>
    <property type="project" value="UniProtKB-KW"/>
</dbReference>
<dbReference type="InterPro" id="IPR041516">
    <property type="entry name" value="LACTB2_WH"/>
</dbReference>
<evidence type="ECO:0000259" key="8">
    <source>
        <dbReference type="SMART" id="SM00849"/>
    </source>
</evidence>
<protein>
    <submittedName>
        <fullName evidence="9">Beta-lactamase-like protein 2</fullName>
    </submittedName>
</protein>
<accession>A0A2G5I8Q3</accession>
<dbReference type="Gene3D" id="1.10.10.10">
    <property type="entry name" value="Winged helix-like DNA-binding domain superfamily/Winged helix DNA-binding domain"/>
    <property type="match status" value="1"/>
</dbReference>
<feature type="domain" description="Metallo-beta-lactamase" evidence="8">
    <location>
        <begin position="97"/>
        <end position="258"/>
    </location>
</feature>
<dbReference type="InterPro" id="IPR036866">
    <property type="entry name" value="RibonucZ/Hydroxyglut_hydro"/>
</dbReference>
<dbReference type="SMART" id="SM00849">
    <property type="entry name" value="Lactamase_B"/>
    <property type="match status" value="1"/>
</dbReference>
<organism evidence="9 10">
    <name type="scientific">Cercospora beticola</name>
    <name type="common">Sugarbeet leaf spot fungus</name>
    <dbReference type="NCBI Taxonomy" id="122368"/>
    <lineage>
        <taxon>Eukaryota</taxon>
        <taxon>Fungi</taxon>
        <taxon>Dikarya</taxon>
        <taxon>Ascomycota</taxon>
        <taxon>Pezizomycotina</taxon>
        <taxon>Dothideomycetes</taxon>
        <taxon>Dothideomycetidae</taxon>
        <taxon>Mycosphaerellales</taxon>
        <taxon>Mycosphaerellaceae</taxon>
        <taxon>Cercospora</taxon>
    </lineage>
</organism>
<keyword evidence="4" id="KW-0378">Hydrolase</keyword>
<evidence type="ECO:0000256" key="1">
    <source>
        <dbReference type="ARBA" id="ARBA00001947"/>
    </source>
</evidence>
<dbReference type="InterPro" id="IPR001279">
    <property type="entry name" value="Metallo-B-lactamas"/>
</dbReference>
<evidence type="ECO:0000256" key="4">
    <source>
        <dbReference type="ARBA" id="ARBA00022801"/>
    </source>
</evidence>
<dbReference type="Pfam" id="PF00753">
    <property type="entry name" value="Lactamase_B"/>
    <property type="match status" value="1"/>
</dbReference>
<dbReference type="Gene3D" id="3.60.15.10">
    <property type="entry name" value="Ribonuclease Z/Hydroxyacylglutathione hydrolase-like"/>
    <property type="match status" value="1"/>
</dbReference>
<dbReference type="Pfam" id="PF17778">
    <property type="entry name" value="WHD_BLACT"/>
    <property type="match status" value="1"/>
</dbReference>
<dbReference type="PANTHER" id="PTHR23131:SF0">
    <property type="entry name" value="ENDORIBONUCLEASE LACTB2"/>
    <property type="match status" value="1"/>
</dbReference>
<dbReference type="AlphaFoldDB" id="A0A2G5I8Q3"/>
<dbReference type="GO" id="GO:0046872">
    <property type="term" value="F:metal ion binding"/>
    <property type="evidence" value="ECO:0007669"/>
    <property type="project" value="UniProtKB-KW"/>
</dbReference>
<evidence type="ECO:0000313" key="10">
    <source>
        <dbReference type="Proteomes" id="UP000230605"/>
    </source>
</evidence>
<keyword evidence="3" id="KW-0479">Metal-binding</keyword>
<evidence type="ECO:0000256" key="5">
    <source>
        <dbReference type="ARBA" id="ARBA00022833"/>
    </source>
</evidence>
<sequence>MTSLLLHHSPAARLPLRISFGNHFRCCYSPLLVISNKTRTDRTSKLSSLKNNQPRRDFSNNKIEMTEQLPDIPNIERLSPRVIRILGGNPSKFTLQGTNTHLIGTGKRRILIDTAEGLPIWKESLAKVLHDEGDVEIESVILTHWHPDHVGGVNDVKELLGAEGKNLKIWKNNPDAGQSGFEDGKIFKVEGAKLRALHTPGHTTDHMCFILEEEKALFTGDNVLGHGTAVFEDLTAYMNSLNIMLEADGFEGRAYPSHGVVIEDGKGKIKEYIQHRKQREVEALEVLGRKSPSGDEWWGSMEIVKVIYAKYPEHLWGPAEGGLKQVLRKLERDGKVRSRERDGKWALVEKAAL</sequence>
<keyword evidence="5" id="KW-0862">Zinc</keyword>
<dbReference type="SUPFAM" id="SSF56281">
    <property type="entry name" value="Metallo-hydrolase/oxidoreductase"/>
    <property type="match status" value="1"/>
</dbReference>
<evidence type="ECO:0000256" key="6">
    <source>
        <dbReference type="ARBA" id="ARBA00050605"/>
    </source>
</evidence>